<dbReference type="SMART" id="SM00448">
    <property type="entry name" value="REC"/>
    <property type="match status" value="1"/>
</dbReference>
<evidence type="ECO:0000256" key="2">
    <source>
        <dbReference type="ARBA" id="ARBA00022777"/>
    </source>
</evidence>
<feature type="domain" description="Response regulatory" evidence="5">
    <location>
        <begin position="7"/>
        <end position="123"/>
    </location>
</feature>
<dbReference type="SMART" id="SM00065">
    <property type="entry name" value="GAF"/>
    <property type="match status" value="1"/>
</dbReference>
<dbReference type="AlphaFoldDB" id="A0A0S6WBY2"/>
<name>A0A0S6WBY2_VECG1</name>
<reference evidence="6" key="1">
    <citation type="journal article" date="2015" name="PeerJ">
        <title>First genomic representation of candidate bacterial phylum KSB3 points to enhanced environmental sensing as a trigger of wastewater bulking.</title>
        <authorList>
            <person name="Sekiguchi Y."/>
            <person name="Ohashi A."/>
            <person name="Parks D.H."/>
            <person name="Yamauchi T."/>
            <person name="Tyson G.W."/>
            <person name="Hugenholtz P."/>
        </authorList>
    </citation>
    <scope>NUCLEOTIDE SEQUENCE [LARGE SCALE GENOMIC DNA]</scope>
</reference>
<dbReference type="SMART" id="SM00331">
    <property type="entry name" value="PP2C_SIG"/>
    <property type="match status" value="1"/>
</dbReference>
<dbReference type="Gene3D" id="3.40.50.2300">
    <property type="match status" value="1"/>
</dbReference>
<sequence>MKADQHVILGVGMDEASHDTLMHYGKERGYKVIFAEHGAQAIEMLARWEVDVFLIPGNLADMTGEDFIKRLKSDTRFQGIPVLVAADAHERALVERCLVQGAEDYLLTPFSPVLLNAAVQPIFEKQRLRDQLTNQAEALAAAEKLADITLITLPIGLALSEEENFDLLLEKILQEVKCACHADGGTLYLREENALKFAIMMNDSMQMEMNEHSDAASGISLLSLYDPTTGEPNYKHVATSAAIRGETINIPDIYLSQDFDFSGTKAFDQEHGYRTTSTLTIPLKRCGGEVTGVLQLINATDPESNKVVAFDAYMQQLAEFFAVQAAVVLNNRLLMEHQKDLLRFENELEIARQIQLSFLPETLPQPPGWEIAACFHPAREVAGDFYDAFTLDNDQKVAFVIADVCDKGVGPALFMALIRTLLRAFTKYNPSRELMDNKRALGVELTNEYICQNQIETSMFATAFTGLLDVASGVLYYVNCGHNPPYILGPNGLKTALKPTAPVLGAFPGVKFPIHQVTLEPGDLLFTFTDGLPEARDPSGAFFTNERILNILAQPISSVAVLLQQMDAYVHAHIADAKQFDDITMLLIRRLPE</sequence>
<dbReference type="SUPFAM" id="SSF81606">
    <property type="entry name" value="PP2C-like"/>
    <property type="match status" value="1"/>
</dbReference>
<dbReference type="EMBL" id="DF820463">
    <property type="protein sequence ID" value="GAK55462.1"/>
    <property type="molecule type" value="Genomic_DNA"/>
</dbReference>
<dbReference type="GO" id="GO:0016301">
    <property type="term" value="F:kinase activity"/>
    <property type="evidence" value="ECO:0007669"/>
    <property type="project" value="UniProtKB-KW"/>
</dbReference>
<keyword evidence="1" id="KW-0808">Transferase</keyword>
<dbReference type="eggNOG" id="COG2203">
    <property type="taxonomic scope" value="Bacteria"/>
</dbReference>
<accession>A0A0S6WBY2</accession>
<dbReference type="eggNOG" id="COG2208">
    <property type="taxonomic scope" value="Bacteria"/>
</dbReference>
<comment type="caution">
    <text evidence="4">Lacks conserved residue(s) required for the propagation of feature annotation.</text>
</comment>
<dbReference type="InterPro" id="IPR011006">
    <property type="entry name" value="CheY-like_superfamily"/>
</dbReference>
<evidence type="ECO:0000313" key="6">
    <source>
        <dbReference type="EMBL" id="GAK55462.1"/>
    </source>
</evidence>
<dbReference type="Gene3D" id="3.60.40.10">
    <property type="entry name" value="PPM-type phosphatase domain"/>
    <property type="match status" value="1"/>
</dbReference>
<dbReference type="eggNOG" id="COG3706">
    <property type="taxonomic scope" value="Bacteria"/>
</dbReference>
<dbReference type="Pfam" id="PF01590">
    <property type="entry name" value="GAF"/>
    <property type="match status" value="1"/>
</dbReference>
<dbReference type="STRING" id="1499967.U27_02296"/>
<evidence type="ECO:0000256" key="4">
    <source>
        <dbReference type="PROSITE-ProRule" id="PRU00169"/>
    </source>
</evidence>
<dbReference type="InterPro" id="IPR052016">
    <property type="entry name" value="Bact_Sigma-Reg"/>
</dbReference>
<dbReference type="PROSITE" id="PS50110">
    <property type="entry name" value="RESPONSE_REGULATORY"/>
    <property type="match status" value="1"/>
</dbReference>
<dbReference type="InterPro" id="IPR003018">
    <property type="entry name" value="GAF"/>
</dbReference>
<evidence type="ECO:0000259" key="5">
    <source>
        <dbReference type="PROSITE" id="PS50110"/>
    </source>
</evidence>
<evidence type="ECO:0000256" key="3">
    <source>
        <dbReference type="ARBA" id="ARBA00022801"/>
    </source>
</evidence>
<dbReference type="Gene3D" id="3.30.450.40">
    <property type="match status" value="1"/>
</dbReference>
<dbReference type="PANTHER" id="PTHR43156:SF2">
    <property type="entry name" value="STAGE II SPORULATION PROTEIN E"/>
    <property type="match status" value="1"/>
</dbReference>
<keyword evidence="7" id="KW-1185">Reference proteome</keyword>
<dbReference type="Pfam" id="PF07228">
    <property type="entry name" value="SpoIIE"/>
    <property type="match status" value="1"/>
</dbReference>
<evidence type="ECO:0000256" key="1">
    <source>
        <dbReference type="ARBA" id="ARBA00022679"/>
    </source>
</evidence>
<dbReference type="GO" id="GO:0016791">
    <property type="term" value="F:phosphatase activity"/>
    <property type="evidence" value="ECO:0007669"/>
    <property type="project" value="TreeGrafter"/>
</dbReference>
<dbReference type="GO" id="GO:0000160">
    <property type="term" value="P:phosphorelay signal transduction system"/>
    <property type="evidence" value="ECO:0007669"/>
    <property type="project" value="InterPro"/>
</dbReference>
<keyword evidence="3" id="KW-0378">Hydrolase</keyword>
<protein>
    <submittedName>
        <fullName evidence="6">Protein serine phosphatase with GAF(S) sensor(S)</fullName>
    </submittedName>
</protein>
<dbReference type="HOGENOM" id="CLU_377103_0_0_0"/>
<dbReference type="SUPFAM" id="SSF55781">
    <property type="entry name" value="GAF domain-like"/>
    <property type="match status" value="1"/>
</dbReference>
<dbReference type="InterPro" id="IPR029016">
    <property type="entry name" value="GAF-like_dom_sf"/>
</dbReference>
<dbReference type="SUPFAM" id="SSF52172">
    <property type="entry name" value="CheY-like"/>
    <property type="match status" value="1"/>
</dbReference>
<dbReference type="InterPro" id="IPR001789">
    <property type="entry name" value="Sig_transdc_resp-reg_receiver"/>
</dbReference>
<keyword evidence="2" id="KW-0418">Kinase</keyword>
<dbReference type="PANTHER" id="PTHR43156">
    <property type="entry name" value="STAGE II SPORULATION PROTEIN E-RELATED"/>
    <property type="match status" value="1"/>
</dbReference>
<dbReference type="InterPro" id="IPR036457">
    <property type="entry name" value="PPM-type-like_dom_sf"/>
</dbReference>
<dbReference type="InterPro" id="IPR001932">
    <property type="entry name" value="PPM-type_phosphatase-like_dom"/>
</dbReference>
<dbReference type="Proteomes" id="UP000030661">
    <property type="component" value="Unassembled WGS sequence"/>
</dbReference>
<gene>
    <name evidence="6" type="ORF">U27_02296</name>
</gene>
<organism evidence="6">
    <name type="scientific">Vecturithrix granuli</name>
    <dbReference type="NCBI Taxonomy" id="1499967"/>
    <lineage>
        <taxon>Bacteria</taxon>
        <taxon>Candidatus Moduliflexota</taxon>
        <taxon>Candidatus Vecturitrichia</taxon>
        <taxon>Candidatus Vecturitrichales</taxon>
        <taxon>Candidatus Vecturitrichaceae</taxon>
        <taxon>Candidatus Vecturithrix</taxon>
    </lineage>
</organism>
<dbReference type="Pfam" id="PF00072">
    <property type="entry name" value="Response_reg"/>
    <property type="match status" value="1"/>
</dbReference>
<proteinExistence type="predicted"/>
<evidence type="ECO:0000313" key="7">
    <source>
        <dbReference type="Proteomes" id="UP000030661"/>
    </source>
</evidence>